<dbReference type="PANTHER" id="PTHR13244:SF7">
    <property type="entry name" value="ZINC FINGER MYND DOMAIN-CONTAINING PROTEIN 10"/>
    <property type="match status" value="1"/>
</dbReference>
<dbReference type="Gene3D" id="6.10.140.2220">
    <property type="match status" value="1"/>
</dbReference>
<reference evidence="7" key="1">
    <citation type="journal article" date="2020" name="Stud. Mycol.">
        <title>101 Dothideomycetes genomes: a test case for predicting lifestyles and emergence of pathogens.</title>
        <authorList>
            <person name="Haridas S."/>
            <person name="Albert R."/>
            <person name="Binder M."/>
            <person name="Bloem J."/>
            <person name="Labutti K."/>
            <person name="Salamov A."/>
            <person name="Andreopoulos B."/>
            <person name="Baker S."/>
            <person name="Barry K."/>
            <person name="Bills G."/>
            <person name="Bluhm B."/>
            <person name="Cannon C."/>
            <person name="Castanera R."/>
            <person name="Culley D."/>
            <person name="Daum C."/>
            <person name="Ezra D."/>
            <person name="Gonzalez J."/>
            <person name="Henrissat B."/>
            <person name="Kuo A."/>
            <person name="Liang C."/>
            <person name="Lipzen A."/>
            <person name="Lutzoni F."/>
            <person name="Magnuson J."/>
            <person name="Mondo S."/>
            <person name="Nolan M."/>
            <person name="Ohm R."/>
            <person name="Pangilinan J."/>
            <person name="Park H.-J."/>
            <person name="Ramirez L."/>
            <person name="Alfaro M."/>
            <person name="Sun H."/>
            <person name="Tritt A."/>
            <person name="Yoshinaga Y."/>
            <person name="Zwiers L.-H."/>
            <person name="Turgeon B."/>
            <person name="Goodwin S."/>
            <person name="Spatafora J."/>
            <person name="Crous P."/>
            <person name="Grigoriev I."/>
        </authorList>
    </citation>
    <scope>NUCLEOTIDE SEQUENCE</scope>
    <source>
        <strain evidence="7">CBS 122681</strain>
    </source>
</reference>
<evidence type="ECO:0000256" key="3">
    <source>
        <dbReference type="ARBA" id="ARBA00022833"/>
    </source>
</evidence>
<dbReference type="PROSITE" id="PS01360">
    <property type="entry name" value="ZF_MYND_1"/>
    <property type="match status" value="1"/>
</dbReference>
<evidence type="ECO:0000313" key="8">
    <source>
        <dbReference type="Proteomes" id="UP000799324"/>
    </source>
</evidence>
<evidence type="ECO:0000256" key="5">
    <source>
        <dbReference type="SAM" id="MobiDB-lite"/>
    </source>
</evidence>
<dbReference type="OrthoDB" id="341421at2759"/>
<feature type="domain" description="MYND-type" evidence="6">
    <location>
        <begin position="93"/>
        <end position="135"/>
    </location>
</feature>
<evidence type="ECO:0000259" key="6">
    <source>
        <dbReference type="PROSITE" id="PS50865"/>
    </source>
</evidence>
<keyword evidence="1" id="KW-0479">Metal-binding</keyword>
<dbReference type="Pfam" id="PF01753">
    <property type="entry name" value="zf-MYND"/>
    <property type="match status" value="1"/>
</dbReference>
<dbReference type="AlphaFoldDB" id="A0A6A6T7C0"/>
<evidence type="ECO:0000256" key="1">
    <source>
        <dbReference type="ARBA" id="ARBA00022723"/>
    </source>
</evidence>
<evidence type="ECO:0000313" key="7">
    <source>
        <dbReference type="EMBL" id="KAF2654833.1"/>
    </source>
</evidence>
<evidence type="ECO:0000256" key="2">
    <source>
        <dbReference type="ARBA" id="ARBA00022771"/>
    </source>
</evidence>
<protein>
    <recommendedName>
        <fullName evidence="6">MYND-type domain-containing protein</fullName>
    </recommendedName>
</protein>
<keyword evidence="3" id="KW-0862">Zinc</keyword>
<sequence length="182" mass="19093">MPPRSVLLNVSITSKGLEKDRVVESVKEVAAQAELQHGSFEAITPVMEEGKHERADSAVSVPSSPSFANVIKSPNAAIAINTSYAIAKAGPSCAICDKSARIDGSSLQHCSRCKSVYYCSKDCQKIHWPAHKRGCVPSNTPSRAVSTAPSPSSPSPSSTIEMLTAAGSPSHAANEDAVMEDV</sequence>
<dbReference type="PROSITE" id="PS50865">
    <property type="entry name" value="ZF_MYND_2"/>
    <property type="match status" value="1"/>
</dbReference>
<keyword evidence="2 4" id="KW-0863">Zinc-finger</keyword>
<dbReference type="InterPro" id="IPR052298">
    <property type="entry name" value="ZMYND10"/>
</dbReference>
<dbReference type="Proteomes" id="UP000799324">
    <property type="component" value="Unassembled WGS sequence"/>
</dbReference>
<evidence type="ECO:0000256" key="4">
    <source>
        <dbReference type="PROSITE-ProRule" id="PRU00134"/>
    </source>
</evidence>
<proteinExistence type="predicted"/>
<dbReference type="PANTHER" id="PTHR13244">
    <property type="entry name" value="ZINC FINGER MYND DOMAIN CONTAINING PROTEIN 10"/>
    <property type="match status" value="1"/>
</dbReference>
<dbReference type="EMBL" id="MU004358">
    <property type="protein sequence ID" value="KAF2654833.1"/>
    <property type="molecule type" value="Genomic_DNA"/>
</dbReference>
<name>A0A6A6T7C0_9PLEO</name>
<keyword evidence="8" id="KW-1185">Reference proteome</keyword>
<dbReference type="InterPro" id="IPR002893">
    <property type="entry name" value="Znf_MYND"/>
</dbReference>
<gene>
    <name evidence="7" type="ORF">K491DRAFT_679393</name>
</gene>
<dbReference type="SUPFAM" id="SSF144232">
    <property type="entry name" value="HIT/MYND zinc finger-like"/>
    <property type="match status" value="1"/>
</dbReference>
<accession>A0A6A6T7C0</accession>
<organism evidence="7 8">
    <name type="scientific">Lophiostoma macrostomum CBS 122681</name>
    <dbReference type="NCBI Taxonomy" id="1314788"/>
    <lineage>
        <taxon>Eukaryota</taxon>
        <taxon>Fungi</taxon>
        <taxon>Dikarya</taxon>
        <taxon>Ascomycota</taxon>
        <taxon>Pezizomycotina</taxon>
        <taxon>Dothideomycetes</taxon>
        <taxon>Pleosporomycetidae</taxon>
        <taxon>Pleosporales</taxon>
        <taxon>Lophiostomataceae</taxon>
        <taxon>Lophiostoma</taxon>
    </lineage>
</organism>
<dbReference type="GO" id="GO:0005737">
    <property type="term" value="C:cytoplasm"/>
    <property type="evidence" value="ECO:0007669"/>
    <property type="project" value="TreeGrafter"/>
</dbReference>
<feature type="compositionally biased region" description="Low complexity" evidence="5">
    <location>
        <begin position="140"/>
        <end position="159"/>
    </location>
</feature>
<feature type="region of interest" description="Disordered" evidence="5">
    <location>
        <begin position="138"/>
        <end position="182"/>
    </location>
</feature>
<dbReference type="GO" id="GO:0008270">
    <property type="term" value="F:zinc ion binding"/>
    <property type="evidence" value="ECO:0007669"/>
    <property type="project" value="UniProtKB-KW"/>
</dbReference>